<evidence type="ECO:0000256" key="3">
    <source>
        <dbReference type="SAM" id="SignalP"/>
    </source>
</evidence>
<name>A0A9Q0HF41_9MAGN</name>
<dbReference type="PANTHER" id="PTHR31614">
    <property type="entry name" value="PROTEIN DOWNSTREAM OF FLC-RELATED"/>
    <property type="match status" value="1"/>
</dbReference>
<organism evidence="4 5">
    <name type="scientific">Protea cynaroides</name>
    <dbReference type="NCBI Taxonomy" id="273540"/>
    <lineage>
        <taxon>Eukaryota</taxon>
        <taxon>Viridiplantae</taxon>
        <taxon>Streptophyta</taxon>
        <taxon>Embryophyta</taxon>
        <taxon>Tracheophyta</taxon>
        <taxon>Spermatophyta</taxon>
        <taxon>Magnoliopsida</taxon>
        <taxon>Proteales</taxon>
        <taxon>Proteaceae</taxon>
        <taxon>Protea</taxon>
    </lineage>
</organism>
<comment type="similarity">
    <text evidence="1">Belongs to the Ole e I family.</text>
</comment>
<feature type="chain" id="PRO_5040330162" evidence="3">
    <location>
        <begin position="20"/>
        <end position="159"/>
    </location>
</feature>
<dbReference type="EMBL" id="JAMYWD010000007">
    <property type="protein sequence ID" value="KAJ4965113.1"/>
    <property type="molecule type" value="Genomic_DNA"/>
</dbReference>
<keyword evidence="2" id="KW-1015">Disulfide bond</keyword>
<comment type="caution">
    <text evidence="4">The sequence shown here is derived from an EMBL/GenBank/DDBJ whole genome shotgun (WGS) entry which is preliminary data.</text>
</comment>
<dbReference type="PANTHER" id="PTHR31614:SF5">
    <property type="entry name" value="ALLERGEN-LIKE PROTEIN BRSN20"/>
    <property type="match status" value="1"/>
</dbReference>
<protein>
    <submittedName>
        <fullName evidence="4">Uncharacterized protein</fullName>
    </submittedName>
</protein>
<dbReference type="OrthoDB" id="1896520at2759"/>
<evidence type="ECO:0000256" key="2">
    <source>
        <dbReference type="ARBA" id="ARBA00023157"/>
    </source>
</evidence>
<proteinExistence type="inferred from homology"/>
<gene>
    <name evidence="4" type="ORF">NE237_016962</name>
</gene>
<sequence>MAKVLILIALCVLPSLITAAHDVRKPFVVIGKVYCDTCRCGYETPATTYIPGAMVRVECEDSNSLQVVFNVDNVTDATGTYTITVTEDHEDQLCYATLISSPQSDCTAKAPGRDKSTVILTNFNGVISNIRHANAMGFLKDSALPGCTQLLKQYQEYDE</sequence>
<dbReference type="InterPro" id="IPR006041">
    <property type="entry name" value="Pollen_Ole_e1_allergen"/>
</dbReference>
<evidence type="ECO:0000313" key="5">
    <source>
        <dbReference type="Proteomes" id="UP001141806"/>
    </source>
</evidence>
<dbReference type="Proteomes" id="UP001141806">
    <property type="component" value="Unassembled WGS sequence"/>
</dbReference>
<keyword evidence="5" id="KW-1185">Reference proteome</keyword>
<feature type="signal peptide" evidence="3">
    <location>
        <begin position="1"/>
        <end position="19"/>
    </location>
</feature>
<accession>A0A9Q0HF41</accession>
<evidence type="ECO:0000256" key="1">
    <source>
        <dbReference type="ARBA" id="ARBA00010049"/>
    </source>
</evidence>
<keyword evidence="3" id="KW-0732">Signal</keyword>
<reference evidence="4" key="1">
    <citation type="journal article" date="2023" name="Plant J.">
        <title>The genome of the king protea, Protea cynaroides.</title>
        <authorList>
            <person name="Chang J."/>
            <person name="Duong T.A."/>
            <person name="Schoeman C."/>
            <person name="Ma X."/>
            <person name="Roodt D."/>
            <person name="Barker N."/>
            <person name="Li Z."/>
            <person name="Van de Peer Y."/>
            <person name="Mizrachi E."/>
        </authorList>
    </citation>
    <scope>NUCLEOTIDE SEQUENCE</scope>
    <source>
        <tissue evidence="4">Young leaves</tissue>
    </source>
</reference>
<dbReference type="AlphaFoldDB" id="A0A9Q0HF41"/>
<dbReference type="Pfam" id="PF01190">
    <property type="entry name" value="Pollen_Ole_e_1"/>
    <property type="match status" value="1"/>
</dbReference>
<evidence type="ECO:0000313" key="4">
    <source>
        <dbReference type="EMBL" id="KAJ4965113.1"/>
    </source>
</evidence>